<evidence type="ECO:0000256" key="3">
    <source>
        <dbReference type="ARBA" id="ARBA00022827"/>
    </source>
</evidence>
<dbReference type="SUPFAM" id="SSF51905">
    <property type="entry name" value="FAD/NAD(P)-binding domain"/>
    <property type="match status" value="2"/>
</dbReference>
<evidence type="ECO:0000313" key="6">
    <source>
        <dbReference type="EMBL" id="QTD46692.1"/>
    </source>
</evidence>
<organism evidence="6 7">
    <name type="scientific">Ottowia testudinis</name>
    <dbReference type="NCBI Taxonomy" id="2816950"/>
    <lineage>
        <taxon>Bacteria</taxon>
        <taxon>Pseudomonadati</taxon>
        <taxon>Pseudomonadota</taxon>
        <taxon>Betaproteobacteria</taxon>
        <taxon>Burkholderiales</taxon>
        <taxon>Comamonadaceae</taxon>
        <taxon>Ottowia</taxon>
    </lineage>
</organism>
<reference evidence="6" key="1">
    <citation type="submission" date="2021-03" db="EMBL/GenBank/DDBJ databases">
        <title>Ottowia sp. 27C isolated from the cloaca of a Giant Asian pond turtle (Heosemys grandis).</title>
        <authorList>
            <person name="Spergser J."/>
            <person name="Busse H.-J."/>
        </authorList>
    </citation>
    <scope>NUCLEOTIDE SEQUENCE</scope>
    <source>
        <strain evidence="6">27C</strain>
    </source>
</reference>
<dbReference type="KEGG" id="otd:J1M35_07410"/>
<dbReference type="PANTHER" id="PTHR42913:SF9">
    <property type="entry name" value="SLR1591 PROTEIN"/>
    <property type="match status" value="1"/>
</dbReference>
<evidence type="ECO:0000313" key="7">
    <source>
        <dbReference type="Proteomes" id="UP000663903"/>
    </source>
</evidence>
<dbReference type="InterPro" id="IPR023753">
    <property type="entry name" value="FAD/NAD-binding_dom"/>
</dbReference>
<dbReference type="EMBL" id="CP071796">
    <property type="protein sequence ID" value="QTD46692.1"/>
    <property type="molecule type" value="Genomic_DNA"/>
</dbReference>
<evidence type="ECO:0000256" key="2">
    <source>
        <dbReference type="ARBA" id="ARBA00022630"/>
    </source>
</evidence>
<dbReference type="RefSeq" id="WP_208010591.1">
    <property type="nucleotide sequence ID" value="NZ_CP071796.1"/>
</dbReference>
<evidence type="ECO:0000256" key="1">
    <source>
        <dbReference type="ARBA" id="ARBA00001974"/>
    </source>
</evidence>
<dbReference type="PANTHER" id="PTHR42913">
    <property type="entry name" value="APOPTOSIS-INDUCING FACTOR 1"/>
    <property type="match status" value="1"/>
</dbReference>
<evidence type="ECO:0000256" key="4">
    <source>
        <dbReference type="ARBA" id="ARBA00023002"/>
    </source>
</evidence>
<feature type="domain" description="FAD/NAD(P)-binding" evidence="5">
    <location>
        <begin position="7"/>
        <end position="287"/>
    </location>
</feature>
<proteinExistence type="predicted"/>
<protein>
    <submittedName>
        <fullName evidence="6">FAD-dependent oxidoreductase</fullName>
    </submittedName>
</protein>
<comment type="cofactor">
    <cofactor evidence="1">
        <name>FAD</name>
        <dbReference type="ChEBI" id="CHEBI:57692"/>
    </cofactor>
</comment>
<dbReference type="GO" id="GO:0003955">
    <property type="term" value="F:NAD(P)H dehydrogenase (quinone) activity"/>
    <property type="evidence" value="ECO:0007669"/>
    <property type="project" value="TreeGrafter"/>
</dbReference>
<keyword evidence="3" id="KW-0274">FAD</keyword>
<keyword evidence="2" id="KW-0285">Flavoprotein</keyword>
<keyword evidence="7" id="KW-1185">Reference proteome</keyword>
<keyword evidence="4" id="KW-0560">Oxidoreductase</keyword>
<sequence>MNSSRKHLVLLGAGRTHLQVLKSLARQGSAGMSVTLVAPHPYYIEAGMLPAHVAGDCALDDLRIPLDRLVEASGAAFVPAHVISLDASGRRVQLSSGDALPYDVLSVNVEPAVPREQIEEQMPGARRNALFTHPLENFVQLWPQLQSLAQERALQVAVVGSDVPAIELAMAVAHALAAPHGSRVTLVAGDNPLLADQPALQRRVLARLKALNITVLQDRCVGMDGRALQLATGATLVCDAPLLADGATTPAWLLQAGLQANDAGEPAVNERLQSDSHRQIFIVPDGAPLEVGPVLDANLRTAIAGGTFKKAPPAGSRLRVVACGGGQAIAVWGPLGLEGREVWHWKDRRDRRQLAGLFEA</sequence>
<name>A0A975CJ33_9BURK</name>
<dbReference type="AlphaFoldDB" id="A0A975CJ33"/>
<dbReference type="Pfam" id="PF07992">
    <property type="entry name" value="Pyr_redox_2"/>
    <property type="match status" value="1"/>
</dbReference>
<dbReference type="Gene3D" id="3.50.50.100">
    <property type="match status" value="1"/>
</dbReference>
<dbReference type="GO" id="GO:0019646">
    <property type="term" value="P:aerobic electron transport chain"/>
    <property type="evidence" value="ECO:0007669"/>
    <property type="project" value="TreeGrafter"/>
</dbReference>
<dbReference type="InterPro" id="IPR036188">
    <property type="entry name" value="FAD/NAD-bd_sf"/>
</dbReference>
<dbReference type="InterPro" id="IPR051169">
    <property type="entry name" value="NADH-Q_oxidoreductase"/>
</dbReference>
<dbReference type="Proteomes" id="UP000663903">
    <property type="component" value="Chromosome"/>
</dbReference>
<accession>A0A975CJ33</accession>
<evidence type="ECO:0000259" key="5">
    <source>
        <dbReference type="Pfam" id="PF07992"/>
    </source>
</evidence>
<gene>
    <name evidence="6" type="ORF">J1M35_07410</name>
</gene>